<dbReference type="Proteomes" id="UP000247233">
    <property type="component" value="Unassembled WGS sequence"/>
</dbReference>
<feature type="compositionally biased region" description="Polar residues" evidence="1">
    <location>
        <begin position="1"/>
        <end position="14"/>
    </location>
</feature>
<comment type="caution">
    <text evidence="3">The sequence shown here is derived from an EMBL/GenBank/DDBJ whole genome shotgun (WGS) entry which is preliminary data.</text>
</comment>
<keyword evidence="2" id="KW-0812">Transmembrane</keyword>
<evidence type="ECO:0000256" key="1">
    <source>
        <dbReference type="SAM" id="MobiDB-lite"/>
    </source>
</evidence>
<proteinExistence type="predicted"/>
<accession>A0A317WUZ4</accession>
<feature type="compositionally biased region" description="Basic and acidic residues" evidence="1">
    <location>
        <begin position="15"/>
        <end position="25"/>
    </location>
</feature>
<name>A0A317WUZ4_9EURO</name>
<dbReference type="EMBL" id="MSFL01000003">
    <property type="protein sequence ID" value="PWY90179.1"/>
    <property type="molecule type" value="Genomic_DNA"/>
</dbReference>
<feature type="transmembrane region" description="Helical" evidence="2">
    <location>
        <begin position="92"/>
        <end position="115"/>
    </location>
</feature>
<dbReference type="AlphaFoldDB" id="A0A317WUZ4"/>
<dbReference type="OrthoDB" id="4503624at2759"/>
<keyword evidence="4" id="KW-1185">Reference proteome</keyword>
<gene>
    <name evidence="3" type="ORF">BO70DRAFT_426556</name>
</gene>
<keyword evidence="2" id="KW-1133">Transmembrane helix</keyword>
<feature type="region of interest" description="Disordered" evidence="1">
    <location>
        <begin position="1"/>
        <end position="41"/>
    </location>
</feature>
<evidence type="ECO:0000313" key="4">
    <source>
        <dbReference type="Proteomes" id="UP000247233"/>
    </source>
</evidence>
<protein>
    <submittedName>
        <fullName evidence="3">Uncharacterized protein</fullName>
    </submittedName>
</protein>
<evidence type="ECO:0000313" key="3">
    <source>
        <dbReference type="EMBL" id="PWY90179.1"/>
    </source>
</evidence>
<dbReference type="RefSeq" id="XP_025403010.1">
    <property type="nucleotide sequence ID" value="XM_025547800.1"/>
</dbReference>
<sequence>MSGMQSGISPSPLRTKSDPDLEDRTTITPSSSSRSSRNDWSSDIEKYQPYIGLLTDEHTTNHDPDDYCTTFHIDDRESPAPHPCRCQNAKRAFIYMASYVAFATLSFLSAAYYFWCLMPWGILTSNPGNAGFLRDPYGG</sequence>
<reference evidence="3 4" key="1">
    <citation type="submission" date="2016-12" db="EMBL/GenBank/DDBJ databases">
        <title>The genomes of Aspergillus section Nigri reveals drivers in fungal speciation.</title>
        <authorList>
            <consortium name="DOE Joint Genome Institute"/>
            <person name="Vesth T.C."/>
            <person name="Nybo J."/>
            <person name="Theobald S."/>
            <person name="Brandl J."/>
            <person name="Frisvad J.C."/>
            <person name="Nielsen K.F."/>
            <person name="Lyhne E.K."/>
            <person name="Kogle M.E."/>
            <person name="Kuo A."/>
            <person name="Riley R."/>
            <person name="Clum A."/>
            <person name="Nolan M."/>
            <person name="Lipzen A."/>
            <person name="Salamov A."/>
            <person name="Henrissat B."/>
            <person name="Wiebenga A."/>
            <person name="De Vries R.P."/>
            <person name="Grigoriev I.V."/>
            <person name="Mortensen U.H."/>
            <person name="Andersen M.R."/>
            <person name="Baker S.E."/>
        </authorList>
    </citation>
    <scope>NUCLEOTIDE SEQUENCE [LARGE SCALE GENOMIC DNA]</scope>
    <source>
        <strain evidence="3 4">CBS 117.55</strain>
    </source>
</reference>
<feature type="compositionally biased region" description="Low complexity" evidence="1">
    <location>
        <begin position="26"/>
        <end position="41"/>
    </location>
</feature>
<organism evidence="3 4">
    <name type="scientific">Aspergillus heteromorphus CBS 117.55</name>
    <dbReference type="NCBI Taxonomy" id="1448321"/>
    <lineage>
        <taxon>Eukaryota</taxon>
        <taxon>Fungi</taxon>
        <taxon>Dikarya</taxon>
        <taxon>Ascomycota</taxon>
        <taxon>Pezizomycotina</taxon>
        <taxon>Eurotiomycetes</taxon>
        <taxon>Eurotiomycetidae</taxon>
        <taxon>Eurotiales</taxon>
        <taxon>Aspergillaceae</taxon>
        <taxon>Aspergillus</taxon>
        <taxon>Aspergillus subgen. Circumdati</taxon>
    </lineage>
</organism>
<dbReference type="GeneID" id="37070037"/>
<evidence type="ECO:0000256" key="2">
    <source>
        <dbReference type="SAM" id="Phobius"/>
    </source>
</evidence>
<dbReference type="VEuPathDB" id="FungiDB:BO70DRAFT_426556"/>
<keyword evidence="2" id="KW-0472">Membrane</keyword>